<keyword evidence="1" id="KW-0472">Membrane</keyword>
<comment type="caution">
    <text evidence="4">The sequence shown here is derived from an EMBL/GenBank/DDBJ whole genome shotgun (WGS) entry which is preliminary data.</text>
</comment>
<dbReference type="Pfam" id="PF09922">
    <property type="entry name" value="LiaF-like_C"/>
    <property type="match status" value="1"/>
</dbReference>
<sequence length="232" mass="26605">MRKLQFFLLVEAILLSLALVTILSGHFSRLLLFLVLFLLFVYYYFGKQKTNVLLVGSSLLLFFAMMLNPFVIAAMLFALVYGMIVAAPYLYKEDTTTDLVFEDTLGKKTEKNRWLGNLHHFAEQKQCRFDDINLFRFAGQDTIHLEKIIVAQHDNVIILRKIAGNTKIILPVDVGVRLNVNHLYGELTFLDQPVYDLRNENLTLTTPDFETANKTVKIVLATFVGNVEVVRR</sequence>
<evidence type="ECO:0000313" key="5">
    <source>
        <dbReference type="Proteomes" id="UP000660801"/>
    </source>
</evidence>
<keyword evidence="1" id="KW-1133">Transmembrane helix</keyword>
<keyword evidence="1" id="KW-0812">Transmembrane</keyword>
<dbReference type="Proteomes" id="UP000660801">
    <property type="component" value="Unassembled WGS sequence"/>
</dbReference>
<dbReference type="OrthoDB" id="2351415at2"/>
<organism evidence="4 5">
    <name type="scientific">Streptococcus himalayensis</name>
    <dbReference type="NCBI Taxonomy" id="1888195"/>
    <lineage>
        <taxon>Bacteria</taxon>
        <taxon>Bacillati</taxon>
        <taxon>Bacillota</taxon>
        <taxon>Bacilli</taxon>
        <taxon>Lactobacillales</taxon>
        <taxon>Streptococcaceae</taxon>
        <taxon>Streptococcus</taxon>
    </lineage>
</organism>
<dbReference type="InterPro" id="IPR016975">
    <property type="entry name" value="Cell_wall_LiaF"/>
</dbReference>
<evidence type="ECO:0000259" key="2">
    <source>
        <dbReference type="Pfam" id="PF09922"/>
    </source>
</evidence>
<name>A0A917EDU4_9STRE</name>
<evidence type="ECO:0000313" key="4">
    <source>
        <dbReference type="EMBL" id="GGE28827.1"/>
    </source>
</evidence>
<protein>
    <submittedName>
        <fullName evidence="4">Transporter</fullName>
    </submittedName>
</protein>
<reference evidence="4" key="1">
    <citation type="journal article" date="2014" name="Int. J. Syst. Evol. Microbiol.">
        <title>Complete genome sequence of Corynebacterium casei LMG S-19264T (=DSM 44701T), isolated from a smear-ripened cheese.</title>
        <authorList>
            <consortium name="US DOE Joint Genome Institute (JGI-PGF)"/>
            <person name="Walter F."/>
            <person name="Albersmeier A."/>
            <person name="Kalinowski J."/>
            <person name="Ruckert C."/>
        </authorList>
    </citation>
    <scope>NUCLEOTIDE SEQUENCE</scope>
    <source>
        <strain evidence="4">CGMCC 1.15533</strain>
    </source>
</reference>
<dbReference type="Pfam" id="PF24661">
    <property type="entry name" value="DUF7649"/>
    <property type="match status" value="1"/>
</dbReference>
<feature type="transmembrane region" description="Helical" evidence="1">
    <location>
        <begin position="58"/>
        <end position="91"/>
    </location>
</feature>
<dbReference type="InterPro" id="IPR047793">
    <property type="entry name" value="LiaF_C"/>
</dbReference>
<dbReference type="InterPro" id="IPR024425">
    <property type="entry name" value="LiaF-like_C"/>
</dbReference>
<dbReference type="RefSeq" id="WP_068991146.1">
    <property type="nucleotide sequence ID" value="NZ_BMJN01000009.1"/>
</dbReference>
<evidence type="ECO:0000259" key="3">
    <source>
        <dbReference type="Pfam" id="PF24661"/>
    </source>
</evidence>
<proteinExistence type="predicted"/>
<dbReference type="PIRSF" id="PIRSF031509">
    <property type="entry name" value="Cell_wall_LiaF/YvqF"/>
    <property type="match status" value="1"/>
</dbReference>
<reference evidence="4" key="2">
    <citation type="submission" date="2020-09" db="EMBL/GenBank/DDBJ databases">
        <authorList>
            <person name="Sun Q."/>
            <person name="Zhou Y."/>
        </authorList>
    </citation>
    <scope>NUCLEOTIDE SEQUENCE</scope>
    <source>
        <strain evidence="4">CGMCC 1.15533</strain>
    </source>
</reference>
<dbReference type="EMBL" id="BMJN01000009">
    <property type="protein sequence ID" value="GGE28827.1"/>
    <property type="molecule type" value="Genomic_DNA"/>
</dbReference>
<feature type="domain" description="DUF7649" evidence="3">
    <location>
        <begin position="1"/>
        <end position="84"/>
    </location>
</feature>
<dbReference type="NCBIfam" id="NF040535">
    <property type="entry name" value="LiaF_C_term"/>
    <property type="match status" value="1"/>
</dbReference>
<dbReference type="GO" id="GO:0016020">
    <property type="term" value="C:membrane"/>
    <property type="evidence" value="ECO:0007669"/>
    <property type="project" value="InterPro"/>
</dbReference>
<keyword evidence="5" id="KW-1185">Reference proteome</keyword>
<feature type="transmembrane region" description="Helical" evidence="1">
    <location>
        <begin position="30"/>
        <end position="46"/>
    </location>
</feature>
<gene>
    <name evidence="4" type="ORF">GCM10011510_07590</name>
</gene>
<accession>A0A917EDU4</accession>
<evidence type="ECO:0000256" key="1">
    <source>
        <dbReference type="SAM" id="Phobius"/>
    </source>
</evidence>
<dbReference type="InterPro" id="IPR056066">
    <property type="entry name" value="DUF7649"/>
</dbReference>
<dbReference type="AlphaFoldDB" id="A0A917EDU4"/>
<feature type="domain" description="Cell wall-active antibiotics response LiaF-like C-terminal" evidence="2">
    <location>
        <begin position="114"/>
        <end position="229"/>
    </location>
</feature>